<reference evidence="10 11" key="2">
    <citation type="journal article" date="2009" name="PLoS ONE">
        <title>An integrated genetic and cytogenetic map of the cucumber genome.</title>
        <authorList>
            <person name="Ren Y."/>
            <person name="Zhang Z."/>
            <person name="Liu J."/>
            <person name="Staub J.E."/>
            <person name="Han Y."/>
            <person name="Cheng Z."/>
            <person name="Li X."/>
            <person name="Lu J."/>
            <person name="Miao H."/>
            <person name="Kang H."/>
            <person name="Xie B."/>
            <person name="Gu X."/>
            <person name="Wang X."/>
            <person name="Du Y."/>
            <person name="Jin W."/>
            <person name="Huang S."/>
        </authorList>
    </citation>
    <scope>NUCLEOTIDE SEQUENCE [LARGE SCALE GENOMIC DNA]</scope>
    <source>
        <strain evidence="11">cv. 9930</strain>
    </source>
</reference>
<keyword evidence="3" id="KW-0677">Repeat</keyword>
<feature type="transmembrane region" description="Helical" evidence="8">
    <location>
        <begin position="90"/>
        <end position="110"/>
    </location>
</feature>
<dbReference type="OrthoDB" id="1723254at2759"/>
<feature type="compositionally biased region" description="Basic and acidic residues" evidence="7">
    <location>
        <begin position="1"/>
        <end position="10"/>
    </location>
</feature>
<feature type="transmembrane region" description="Helical" evidence="8">
    <location>
        <begin position="122"/>
        <end position="140"/>
    </location>
</feature>
<feature type="transmembrane region" description="Helical" evidence="8">
    <location>
        <begin position="160"/>
        <end position="180"/>
    </location>
</feature>
<reference evidence="10 11" key="4">
    <citation type="journal article" date="2011" name="BMC Genomics">
        <title>RNA-Seq improves annotation of protein-coding genes in the cucumber genome.</title>
        <authorList>
            <person name="Li Z."/>
            <person name="Zhang Z."/>
            <person name="Yan P."/>
            <person name="Huang S."/>
            <person name="Fei Z."/>
            <person name="Lin K."/>
        </authorList>
    </citation>
    <scope>NUCLEOTIDE SEQUENCE [LARGE SCALE GENOMIC DNA]</scope>
    <source>
        <strain evidence="11">cv. 9930</strain>
    </source>
</reference>
<evidence type="ECO:0000259" key="9">
    <source>
        <dbReference type="Pfam" id="PF13962"/>
    </source>
</evidence>
<gene>
    <name evidence="10" type="ORF">Csa_6G363520</name>
</gene>
<keyword evidence="2 8" id="KW-0812">Transmembrane</keyword>
<keyword evidence="5" id="KW-0040">ANK repeat</keyword>
<dbReference type="EMBL" id="CM002927">
    <property type="protein sequence ID" value="KGN47596.1"/>
    <property type="molecule type" value="Genomic_DNA"/>
</dbReference>
<dbReference type="STRING" id="3659.A0A0A0KIL3"/>
<evidence type="ECO:0000256" key="1">
    <source>
        <dbReference type="ARBA" id="ARBA00004141"/>
    </source>
</evidence>
<feature type="region of interest" description="Disordered" evidence="7">
    <location>
        <begin position="1"/>
        <end position="31"/>
    </location>
</feature>
<reference evidence="10 11" key="3">
    <citation type="journal article" date="2010" name="BMC Genomics">
        <title>Transcriptome sequencing and comparative analysis of cucumber flowers with different sex types.</title>
        <authorList>
            <person name="Guo S."/>
            <person name="Zheng Y."/>
            <person name="Joung J.G."/>
            <person name="Liu S."/>
            <person name="Zhang Z."/>
            <person name="Crasta O.R."/>
            <person name="Sobral B.W."/>
            <person name="Xu Y."/>
            <person name="Huang S."/>
            <person name="Fei Z."/>
        </authorList>
    </citation>
    <scope>NUCLEOTIDE SEQUENCE [LARGE SCALE GENOMIC DNA]</scope>
    <source>
        <strain evidence="11">cv. 9930</strain>
    </source>
</reference>
<organism evidence="10 11">
    <name type="scientific">Cucumis sativus</name>
    <name type="common">Cucumber</name>
    <dbReference type="NCBI Taxonomy" id="3659"/>
    <lineage>
        <taxon>Eukaryota</taxon>
        <taxon>Viridiplantae</taxon>
        <taxon>Streptophyta</taxon>
        <taxon>Embryophyta</taxon>
        <taxon>Tracheophyta</taxon>
        <taxon>Spermatophyta</taxon>
        <taxon>Magnoliopsida</taxon>
        <taxon>eudicotyledons</taxon>
        <taxon>Gunneridae</taxon>
        <taxon>Pentapetalae</taxon>
        <taxon>rosids</taxon>
        <taxon>fabids</taxon>
        <taxon>Cucurbitales</taxon>
        <taxon>Cucurbitaceae</taxon>
        <taxon>Benincaseae</taxon>
        <taxon>Cucumis</taxon>
    </lineage>
</organism>
<dbReference type="PANTHER" id="PTHR24186:SF37">
    <property type="entry name" value="PGG DOMAIN-CONTAINING PROTEIN"/>
    <property type="match status" value="1"/>
</dbReference>
<dbReference type="PANTHER" id="PTHR24186">
    <property type="entry name" value="PROTEIN PHOSPHATASE 1 REGULATORY SUBUNIT"/>
    <property type="match status" value="1"/>
</dbReference>
<keyword evidence="11" id="KW-1185">Reference proteome</keyword>
<comment type="subcellular location">
    <subcellularLocation>
        <location evidence="1">Membrane</location>
        <topology evidence="1">Multi-pass membrane protein</topology>
    </subcellularLocation>
</comment>
<protein>
    <recommendedName>
        <fullName evidence="9">PGG domain-containing protein</fullName>
    </recommendedName>
</protein>
<evidence type="ECO:0000256" key="2">
    <source>
        <dbReference type="ARBA" id="ARBA00022692"/>
    </source>
</evidence>
<evidence type="ECO:0000256" key="7">
    <source>
        <dbReference type="SAM" id="MobiDB-lite"/>
    </source>
</evidence>
<evidence type="ECO:0000313" key="11">
    <source>
        <dbReference type="Proteomes" id="UP000029981"/>
    </source>
</evidence>
<evidence type="ECO:0000256" key="3">
    <source>
        <dbReference type="ARBA" id="ARBA00022737"/>
    </source>
</evidence>
<name>A0A0A0KIL3_CUCSA</name>
<sequence length="184" mass="20566">MSKAGAKNEEATVVSIDTASENKKDREEKNSGWMKPGDVDFVMVVVTFIAAVAFQVGINPPGSVWQEDKNGFTAGKSIMASKSPSEYKKFMAGVTLCLGFSLIQLCVMLFRWYLKSYSVRRMIMYILMLCTIAPMIVSFWASVKALTPDEKLMSEITATIWSILGVYLISLPIILLYYLVKTFL</sequence>
<dbReference type="AlphaFoldDB" id="A0A0A0KIL3"/>
<reference evidence="10 11" key="1">
    <citation type="journal article" date="2009" name="Nat. Genet.">
        <title>The genome of the cucumber, Cucumis sativus L.</title>
        <authorList>
            <person name="Huang S."/>
            <person name="Li R."/>
            <person name="Zhang Z."/>
            <person name="Li L."/>
            <person name="Gu X."/>
            <person name="Fan W."/>
            <person name="Lucas W.J."/>
            <person name="Wang X."/>
            <person name="Xie B."/>
            <person name="Ni P."/>
            <person name="Ren Y."/>
            <person name="Zhu H."/>
            <person name="Li J."/>
            <person name="Lin K."/>
            <person name="Jin W."/>
            <person name="Fei Z."/>
            <person name="Li G."/>
            <person name="Staub J."/>
            <person name="Kilian A."/>
            <person name="van der Vossen E.A."/>
            <person name="Wu Y."/>
            <person name="Guo J."/>
            <person name="He J."/>
            <person name="Jia Z."/>
            <person name="Ren Y."/>
            <person name="Tian G."/>
            <person name="Lu Y."/>
            <person name="Ruan J."/>
            <person name="Qian W."/>
            <person name="Wang M."/>
            <person name="Huang Q."/>
            <person name="Li B."/>
            <person name="Xuan Z."/>
            <person name="Cao J."/>
            <person name="Asan"/>
            <person name="Wu Z."/>
            <person name="Zhang J."/>
            <person name="Cai Q."/>
            <person name="Bai Y."/>
            <person name="Zhao B."/>
            <person name="Han Y."/>
            <person name="Li Y."/>
            <person name="Li X."/>
            <person name="Wang S."/>
            <person name="Shi Q."/>
            <person name="Liu S."/>
            <person name="Cho W.K."/>
            <person name="Kim J.Y."/>
            <person name="Xu Y."/>
            <person name="Heller-Uszynska K."/>
            <person name="Miao H."/>
            <person name="Cheng Z."/>
            <person name="Zhang S."/>
            <person name="Wu J."/>
            <person name="Yang Y."/>
            <person name="Kang H."/>
            <person name="Li M."/>
            <person name="Liang H."/>
            <person name="Ren X."/>
            <person name="Shi Z."/>
            <person name="Wen M."/>
            <person name="Jian M."/>
            <person name="Yang H."/>
            <person name="Zhang G."/>
            <person name="Yang Z."/>
            <person name="Chen R."/>
            <person name="Liu S."/>
            <person name="Li J."/>
            <person name="Ma L."/>
            <person name="Liu H."/>
            <person name="Zhou Y."/>
            <person name="Zhao J."/>
            <person name="Fang X."/>
            <person name="Li G."/>
            <person name="Fang L."/>
            <person name="Li Y."/>
            <person name="Liu D."/>
            <person name="Zheng H."/>
            <person name="Zhang Y."/>
            <person name="Qin N."/>
            <person name="Li Z."/>
            <person name="Yang G."/>
            <person name="Yang S."/>
            <person name="Bolund L."/>
            <person name="Kristiansen K."/>
            <person name="Zheng H."/>
            <person name="Li S."/>
            <person name="Zhang X."/>
            <person name="Yang H."/>
            <person name="Wang J."/>
            <person name="Sun R."/>
            <person name="Zhang B."/>
            <person name="Jiang S."/>
            <person name="Wang J."/>
            <person name="Du Y."/>
            <person name="Li S."/>
        </authorList>
    </citation>
    <scope>NUCLEOTIDE SEQUENCE [LARGE SCALE GENOMIC DNA]</scope>
    <source>
        <strain evidence="11">cv. 9930</strain>
    </source>
</reference>
<feature type="compositionally biased region" description="Basic and acidic residues" evidence="7">
    <location>
        <begin position="20"/>
        <end position="30"/>
    </location>
</feature>
<dbReference type="eggNOG" id="KOG0504">
    <property type="taxonomic scope" value="Eukaryota"/>
</dbReference>
<dbReference type="Gramene" id="KGN47596">
    <property type="protein sequence ID" value="KGN47596"/>
    <property type="gene ID" value="Csa_6G363520"/>
</dbReference>
<evidence type="ECO:0000256" key="5">
    <source>
        <dbReference type="ARBA" id="ARBA00023043"/>
    </source>
</evidence>
<evidence type="ECO:0000313" key="10">
    <source>
        <dbReference type="EMBL" id="KGN47596.1"/>
    </source>
</evidence>
<evidence type="ECO:0000256" key="6">
    <source>
        <dbReference type="ARBA" id="ARBA00023136"/>
    </source>
</evidence>
<evidence type="ECO:0000256" key="8">
    <source>
        <dbReference type="SAM" id="Phobius"/>
    </source>
</evidence>
<dbReference type="Proteomes" id="UP000029981">
    <property type="component" value="Chromosome 6"/>
</dbReference>
<proteinExistence type="predicted"/>
<dbReference type="KEGG" id="csv:101208403"/>
<keyword evidence="4 8" id="KW-1133">Transmembrane helix</keyword>
<dbReference type="Pfam" id="PF13962">
    <property type="entry name" value="PGG"/>
    <property type="match status" value="1"/>
</dbReference>
<feature type="domain" description="PGG" evidence="9">
    <location>
        <begin position="40"/>
        <end position="143"/>
    </location>
</feature>
<dbReference type="InterPro" id="IPR026961">
    <property type="entry name" value="PGG_dom"/>
</dbReference>
<evidence type="ECO:0000256" key="4">
    <source>
        <dbReference type="ARBA" id="ARBA00022989"/>
    </source>
</evidence>
<dbReference type="GO" id="GO:0016020">
    <property type="term" value="C:membrane"/>
    <property type="evidence" value="ECO:0007669"/>
    <property type="project" value="UniProtKB-SubCell"/>
</dbReference>
<feature type="transmembrane region" description="Helical" evidence="8">
    <location>
        <begin position="39"/>
        <end position="58"/>
    </location>
</feature>
<keyword evidence="6 8" id="KW-0472">Membrane</keyword>
<accession>A0A0A0KIL3</accession>